<dbReference type="GeneID" id="26261904"/>
<dbReference type="GO" id="GO:0005665">
    <property type="term" value="C:RNA polymerase II, core complex"/>
    <property type="evidence" value="ECO:0007669"/>
    <property type="project" value="EnsemblFungi"/>
</dbReference>
<dbReference type="AlphaFoldDB" id="A0A0B2UKK0"/>
<organism evidence="8 9">
    <name type="scientific">Ordospora colligata OC4</name>
    <dbReference type="NCBI Taxonomy" id="1354746"/>
    <lineage>
        <taxon>Eukaryota</taxon>
        <taxon>Fungi</taxon>
        <taxon>Fungi incertae sedis</taxon>
        <taxon>Microsporidia</taxon>
        <taxon>Ordosporidae</taxon>
        <taxon>Ordospora</taxon>
    </lineage>
</organism>
<keyword evidence="5" id="KW-0862">Zinc</keyword>
<dbReference type="OrthoDB" id="10258858at2759"/>
<dbReference type="GO" id="GO:0006367">
    <property type="term" value="P:transcription initiation at RNA polymerase II promoter"/>
    <property type="evidence" value="ECO:0007669"/>
    <property type="project" value="EnsemblFungi"/>
</dbReference>
<dbReference type="GO" id="GO:0042797">
    <property type="term" value="P:tRNA transcription by RNA polymerase III"/>
    <property type="evidence" value="ECO:0007669"/>
    <property type="project" value="TreeGrafter"/>
</dbReference>
<dbReference type="GO" id="GO:0006360">
    <property type="term" value="P:transcription by RNA polymerase I"/>
    <property type="evidence" value="ECO:0007669"/>
    <property type="project" value="EnsemblFungi"/>
</dbReference>
<dbReference type="VEuPathDB" id="MicrosporidiaDB:M896_060330"/>
<dbReference type="PROSITE" id="PS01112">
    <property type="entry name" value="RNA_POL_N_8KD"/>
    <property type="match status" value="1"/>
</dbReference>
<dbReference type="EMBL" id="JOKQ01000006">
    <property type="protein sequence ID" value="KHN69535.1"/>
    <property type="molecule type" value="Genomic_DNA"/>
</dbReference>
<evidence type="ECO:0000256" key="4">
    <source>
        <dbReference type="ARBA" id="ARBA00022723"/>
    </source>
</evidence>
<evidence type="ECO:0000256" key="6">
    <source>
        <dbReference type="ARBA" id="ARBA00023163"/>
    </source>
</evidence>
<dbReference type="GO" id="GO:0008270">
    <property type="term" value="F:zinc ion binding"/>
    <property type="evidence" value="ECO:0007669"/>
    <property type="project" value="InterPro"/>
</dbReference>
<comment type="subcellular location">
    <subcellularLocation>
        <location evidence="1">Nucleus</location>
    </subcellularLocation>
</comment>
<evidence type="ECO:0000256" key="2">
    <source>
        <dbReference type="ARBA" id="ARBA00020813"/>
    </source>
</evidence>
<reference evidence="8 9" key="1">
    <citation type="journal article" date="2014" name="MBio">
        <title>The Ordospora colligata genome; evolution of extreme reduction in microsporidia and host-to-parasite horizontal gene transfer.</title>
        <authorList>
            <person name="Pombert J.-F."/>
            <person name="Haag K.L."/>
            <person name="Beidas S."/>
            <person name="Ebert D."/>
            <person name="Keeling P.J."/>
        </authorList>
    </citation>
    <scope>NUCLEOTIDE SEQUENCE [LARGE SCALE GENOMIC DNA]</scope>
    <source>
        <strain evidence="8 9">OC4</strain>
    </source>
</reference>
<dbReference type="Pfam" id="PF01194">
    <property type="entry name" value="RNA_pol_N"/>
    <property type="match status" value="1"/>
</dbReference>
<keyword evidence="3" id="KW-0240">DNA-directed RNA polymerase</keyword>
<dbReference type="GO" id="GO:0005666">
    <property type="term" value="C:RNA polymerase III complex"/>
    <property type="evidence" value="ECO:0007669"/>
    <property type="project" value="EnsemblFungi"/>
</dbReference>
<dbReference type="RefSeq" id="XP_014563577.1">
    <property type="nucleotide sequence ID" value="XM_014708091.1"/>
</dbReference>
<accession>A0A0B2UKK0</accession>
<dbReference type="HOGENOM" id="CLU_143122_2_1_1"/>
<protein>
    <recommendedName>
        <fullName evidence="2">DNA-directed RNA polymerases I, II, and III subunit RPABC5</fullName>
    </recommendedName>
</protein>
<dbReference type="PANTHER" id="PTHR23431">
    <property type="entry name" value="DNA-DIRECTED RNA POLYMERASES I, II, AND III SUBUNIT RPABC5 FAMILY MEMBER"/>
    <property type="match status" value="1"/>
</dbReference>
<comment type="similarity">
    <text evidence="7">Belongs to the archaeal Rpo10/eukaryotic RPB10 RNA polymerase subunit family.</text>
</comment>
<comment type="caution">
    <text evidence="8">The sequence shown here is derived from an EMBL/GenBank/DDBJ whole genome shotgun (WGS) entry which is preliminary data.</text>
</comment>
<dbReference type="SUPFAM" id="SSF46924">
    <property type="entry name" value="RNA polymerase subunit RPB10"/>
    <property type="match status" value="1"/>
</dbReference>
<evidence type="ECO:0000313" key="9">
    <source>
        <dbReference type="Proteomes" id="UP000031056"/>
    </source>
</evidence>
<evidence type="ECO:0000256" key="1">
    <source>
        <dbReference type="ARBA" id="ARBA00004123"/>
    </source>
</evidence>
<dbReference type="STRING" id="1354746.A0A0B2UKK0"/>
<dbReference type="InParanoid" id="A0A0B2UKK0"/>
<evidence type="ECO:0000256" key="3">
    <source>
        <dbReference type="ARBA" id="ARBA00022478"/>
    </source>
</evidence>
<sequence>MIIPIRCFTCGKEISSKWESYKDLLKMDKTEAEALDELEMKRICCRRMFLGHVEIVDKLLEFDVIKDFSSKV</sequence>
<proteinExistence type="inferred from homology"/>
<dbReference type="InterPro" id="IPR000268">
    <property type="entry name" value="RPABC5/Rpb10"/>
</dbReference>
<keyword evidence="6" id="KW-0804">Transcription</keyword>
<evidence type="ECO:0000313" key="8">
    <source>
        <dbReference type="EMBL" id="KHN69535.1"/>
    </source>
</evidence>
<dbReference type="InterPro" id="IPR023580">
    <property type="entry name" value="RNA_pol_su_RPB10"/>
</dbReference>
<dbReference type="GO" id="GO:0003677">
    <property type="term" value="F:DNA binding"/>
    <property type="evidence" value="ECO:0007669"/>
    <property type="project" value="InterPro"/>
</dbReference>
<dbReference type="PANTHER" id="PTHR23431:SF3">
    <property type="entry name" value="DNA-DIRECTED RNA POLYMERASES I, II, AND III SUBUNIT RPABC5"/>
    <property type="match status" value="1"/>
</dbReference>
<dbReference type="GO" id="GO:0003899">
    <property type="term" value="F:DNA-directed RNA polymerase activity"/>
    <property type="evidence" value="ECO:0007669"/>
    <property type="project" value="EnsemblFungi"/>
</dbReference>
<dbReference type="NCBIfam" id="NF003089">
    <property type="entry name" value="PRK04016.1"/>
    <property type="match status" value="1"/>
</dbReference>
<dbReference type="GO" id="GO:0005736">
    <property type="term" value="C:RNA polymerase I complex"/>
    <property type="evidence" value="ECO:0007669"/>
    <property type="project" value="EnsemblFungi"/>
</dbReference>
<dbReference type="Proteomes" id="UP000031056">
    <property type="component" value="Unassembled WGS sequence"/>
</dbReference>
<keyword evidence="4" id="KW-0479">Metal-binding</keyword>
<name>A0A0B2UKK0_9MICR</name>
<keyword evidence="9" id="KW-1185">Reference proteome</keyword>
<evidence type="ECO:0000256" key="7">
    <source>
        <dbReference type="ARBA" id="ARBA00025720"/>
    </source>
</evidence>
<dbReference type="FunFam" id="1.10.10.60:FF:000024">
    <property type="entry name" value="DNA-directed RNA polymerases I, II, and III subunit"/>
    <property type="match status" value="1"/>
</dbReference>
<dbReference type="FunCoup" id="A0A0B2UKK0">
    <property type="interactions" value="81"/>
</dbReference>
<evidence type="ECO:0000256" key="5">
    <source>
        <dbReference type="ARBA" id="ARBA00022833"/>
    </source>
</evidence>
<dbReference type="Gene3D" id="1.10.10.60">
    <property type="entry name" value="Homeodomain-like"/>
    <property type="match status" value="1"/>
</dbReference>
<dbReference type="InterPro" id="IPR020789">
    <property type="entry name" value="RNA_pol_suN_Zn-BS"/>
</dbReference>
<gene>
    <name evidence="8" type="ORF">M896_060330</name>
</gene>
<dbReference type="PIRSF" id="PIRSF005653">
    <property type="entry name" value="RNA_pol_N/8_sub"/>
    <property type="match status" value="1"/>
</dbReference>